<evidence type="ECO:0000313" key="4">
    <source>
        <dbReference type="Proteomes" id="UP000053244"/>
    </source>
</evidence>
<dbReference type="RefSeq" id="WP_067698671.1">
    <property type="nucleotide sequence ID" value="NZ_LLZH01000286.1"/>
</dbReference>
<dbReference type="PANTHER" id="PTHR21666:SF289">
    <property type="entry name" value="L-ALA--D-GLU ENDOPEPTIDASE"/>
    <property type="match status" value="1"/>
</dbReference>
<dbReference type="CDD" id="cd12797">
    <property type="entry name" value="M23_peptidase"/>
    <property type="match status" value="1"/>
</dbReference>
<dbReference type="EMBL" id="LLZH01000286">
    <property type="protein sequence ID" value="KUL28652.1"/>
    <property type="molecule type" value="Genomic_DNA"/>
</dbReference>
<keyword evidence="1" id="KW-0732">Signal</keyword>
<keyword evidence="4" id="KW-1185">Reference proteome</keyword>
<name>A0A101JKX8_9ACTN</name>
<dbReference type="InterPro" id="IPR016047">
    <property type="entry name" value="M23ase_b-sheet_dom"/>
</dbReference>
<evidence type="ECO:0000259" key="2">
    <source>
        <dbReference type="Pfam" id="PF01551"/>
    </source>
</evidence>
<dbReference type="Proteomes" id="UP000053244">
    <property type="component" value="Unassembled WGS sequence"/>
</dbReference>
<dbReference type="GO" id="GO:0004222">
    <property type="term" value="F:metalloendopeptidase activity"/>
    <property type="evidence" value="ECO:0007669"/>
    <property type="project" value="TreeGrafter"/>
</dbReference>
<dbReference type="InterPro" id="IPR011055">
    <property type="entry name" value="Dup_hybrid_motif"/>
</dbReference>
<organism evidence="3 4">
    <name type="scientific">Actinoplanes awajinensis subsp. mycoplanecinus</name>
    <dbReference type="NCBI Taxonomy" id="135947"/>
    <lineage>
        <taxon>Bacteria</taxon>
        <taxon>Bacillati</taxon>
        <taxon>Actinomycetota</taxon>
        <taxon>Actinomycetes</taxon>
        <taxon>Micromonosporales</taxon>
        <taxon>Micromonosporaceae</taxon>
        <taxon>Actinoplanes</taxon>
    </lineage>
</organism>
<reference evidence="3 4" key="1">
    <citation type="submission" date="2015-10" db="EMBL/GenBank/DDBJ databases">
        <authorList>
            <person name="Gilbert D.G."/>
        </authorList>
    </citation>
    <scope>NUCLEOTIDE SEQUENCE [LARGE SCALE GENOMIC DNA]</scope>
    <source>
        <strain evidence="3 4">NRRL B-16712</strain>
    </source>
</reference>
<accession>A0A101JKX8</accession>
<comment type="caution">
    <text evidence="3">The sequence shown here is derived from an EMBL/GenBank/DDBJ whole genome shotgun (WGS) entry which is preliminary data.</text>
</comment>
<dbReference type="InterPro" id="IPR050570">
    <property type="entry name" value="Cell_wall_metabolism_enzyme"/>
</dbReference>
<dbReference type="AlphaFoldDB" id="A0A101JKX8"/>
<dbReference type="Gene3D" id="2.70.70.10">
    <property type="entry name" value="Glucose Permease (Domain IIA)"/>
    <property type="match status" value="1"/>
</dbReference>
<evidence type="ECO:0000313" key="3">
    <source>
        <dbReference type="EMBL" id="KUL28652.1"/>
    </source>
</evidence>
<gene>
    <name evidence="3" type="ORF">ADL15_31255</name>
</gene>
<dbReference type="OrthoDB" id="5245088at2"/>
<dbReference type="Pfam" id="PF01551">
    <property type="entry name" value="Peptidase_M23"/>
    <property type="match status" value="1"/>
</dbReference>
<feature type="domain" description="M23ase beta-sheet core" evidence="2">
    <location>
        <begin position="39"/>
        <end position="133"/>
    </location>
</feature>
<proteinExistence type="predicted"/>
<protein>
    <submittedName>
        <fullName evidence="3">Peptidase</fullName>
    </submittedName>
</protein>
<dbReference type="PANTHER" id="PTHR21666">
    <property type="entry name" value="PEPTIDASE-RELATED"/>
    <property type="match status" value="1"/>
</dbReference>
<evidence type="ECO:0000256" key="1">
    <source>
        <dbReference type="ARBA" id="ARBA00022729"/>
    </source>
</evidence>
<sequence length="155" mass="16217">MYFFWAFFLGVSPVPWSWPVTPPAVVRRFEAPPQPWLAGHRGVDLAAPAGSVVRSAGAGIVVHARVLAGRGVVSVAHVGGLRLTYEPVTPAVAPGDVLAAGDPLGTLDAGHPGCPVRACLHWGVRTGEGYLDPLVLLGLGRVRLLPVLPTVEQRG</sequence>
<dbReference type="SUPFAM" id="SSF51261">
    <property type="entry name" value="Duplicated hybrid motif"/>
    <property type="match status" value="1"/>
</dbReference>